<dbReference type="AlphaFoldDB" id="A0AAJ1T1L7"/>
<accession>A0AAJ1T1L7</accession>
<gene>
    <name evidence="2" type="ORF">J2S13_003188</name>
</gene>
<organism evidence="2 3">
    <name type="scientific">Oikeobacillus pervagus</name>
    <dbReference type="NCBI Taxonomy" id="1325931"/>
    <lineage>
        <taxon>Bacteria</taxon>
        <taxon>Bacillati</taxon>
        <taxon>Bacillota</taxon>
        <taxon>Bacilli</taxon>
        <taxon>Bacillales</taxon>
        <taxon>Bacillaceae</taxon>
        <taxon>Oikeobacillus</taxon>
    </lineage>
</organism>
<dbReference type="RefSeq" id="WP_307258777.1">
    <property type="nucleotide sequence ID" value="NZ_JAUSUC010000068.1"/>
</dbReference>
<evidence type="ECO:0000313" key="2">
    <source>
        <dbReference type="EMBL" id="MDQ0216704.1"/>
    </source>
</evidence>
<proteinExistence type="predicted"/>
<dbReference type="EMBL" id="JAUSUC010000068">
    <property type="protein sequence ID" value="MDQ0216704.1"/>
    <property type="molecule type" value="Genomic_DNA"/>
</dbReference>
<keyword evidence="1" id="KW-0175">Coiled coil</keyword>
<comment type="caution">
    <text evidence="2">The sequence shown here is derived from an EMBL/GenBank/DDBJ whole genome shotgun (WGS) entry which is preliminary data.</text>
</comment>
<keyword evidence="3" id="KW-1185">Reference proteome</keyword>
<sequence>MDQPFIDKQKKVEALKSEISFLNQKIKELEAEVNSIQRQCNHQFQENAFMRKCIKCHHAESLHY</sequence>
<evidence type="ECO:0000313" key="3">
    <source>
        <dbReference type="Proteomes" id="UP001237207"/>
    </source>
</evidence>
<protein>
    <submittedName>
        <fullName evidence="2">Prefoldin subunit 5</fullName>
    </submittedName>
</protein>
<dbReference type="Proteomes" id="UP001237207">
    <property type="component" value="Unassembled WGS sequence"/>
</dbReference>
<feature type="coiled-coil region" evidence="1">
    <location>
        <begin position="5"/>
        <end position="46"/>
    </location>
</feature>
<name>A0AAJ1T1L7_9BACI</name>
<reference evidence="2" key="1">
    <citation type="submission" date="2023-07" db="EMBL/GenBank/DDBJ databases">
        <title>Genomic Encyclopedia of Type Strains, Phase IV (KMG-IV): sequencing the most valuable type-strain genomes for metagenomic binning, comparative biology and taxonomic classification.</title>
        <authorList>
            <person name="Goeker M."/>
        </authorList>
    </citation>
    <scope>NUCLEOTIDE SEQUENCE</scope>
    <source>
        <strain evidence="2">DSM 23947</strain>
    </source>
</reference>
<evidence type="ECO:0000256" key="1">
    <source>
        <dbReference type="SAM" id="Coils"/>
    </source>
</evidence>